<keyword evidence="1" id="KW-1133">Transmembrane helix</keyword>
<evidence type="ECO:0000313" key="2">
    <source>
        <dbReference type="EMBL" id="SEF88104.1"/>
    </source>
</evidence>
<keyword evidence="3" id="KW-1185">Reference proteome</keyword>
<evidence type="ECO:0000313" key="3">
    <source>
        <dbReference type="Proteomes" id="UP000236736"/>
    </source>
</evidence>
<protein>
    <submittedName>
        <fullName evidence="2">Uncharacterized protein</fullName>
    </submittedName>
</protein>
<dbReference type="STRING" id="1120964.GCA_001313265_01308"/>
<dbReference type="OrthoDB" id="823720at2"/>
<proteinExistence type="predicted"/>
<gene>
    <name evidence="2" type="ORF">SAMN03080598_01733</name>
</gene>
<reference evidence="3" key="1">
    <citation type="submission" date="2016-10" db="EMBL/GenBank/DDBJ databases">
        <authorList>
            <person name="Varghese N."/>
            <person name="Submissions S."/>
        </authorList>
    </citation>
    <scope>NUCLEOTIDE SEQUENCE [LARGE SCALE GENOMIC DNA]</scope>
    <source>
        <strain evidence="3">DSM 17298</strain>
    </source>
</reference>
<evidence type="ECO:0000256" key="1">
    <source>
        <dbReference type="SAM" id="Phobius"/>
    </source>
</evidence>
<dbReference type="Proteomes" id="UP000236736">
    <property type="component" value="Unassembled WGS sequence"/>
</dbReference>
<dbReference type="AlphaFoldDB" id="A0A1H5VLH1"/>
<dbReference type="RefSeq" id="WP_146064367.1">
    <property type="nucleotide sequence ID" value="NZ_BBFN01000004.1"/>
</dbReference>
<dbReference type="EMBL" id="FNVR01000007">
    <property type="protein sequence ID" value="SEF88104.1"/>
    <property type="molecule type" value="Genomic_DNA"/>
</dbReference>
<keyword evidence="1" id="KW-0812">Transmembrane</keyword>
<accession>A0A1H5VLH1</accession>
<feature type="transmembrane region" description="Helical" evidence="1">
    <location>
        <begin position="98"/>
        <end position="118"/>
    </location>
</feature>
<keyword evidence="1" id="KW-0472">Membrane</keyword>
<name>A0A1H5VLH1_9BACT</name>
<feature type="transmembrane region" description="Helical" evidence="1">
    <location>
        <begin position="130"/>
        <end position="149"/>
    </location>
</feature>
<sequence length="168" mass="18936">MKLVLSLVFFFSIVLGSYSQSKDFILVKRGGNQKTQLRYYPGENITYKSKKLGYFVTDQIVSLDTDYIYLTENILNPSDILELDIRNKDPRNRTLQNLTALFLGAGGILLTVEAVNSVYQQDRLRIDEGVAITSGILVGTGLALLPLRYKTFKNTSGYGIQIIIMRLE</sequence>
<organism evidence="2 3">
    <name type="scientific">Algoriphagus boritolerans DSM 17298 = JCM 18970</name>
    <dbReference type="NCBI Taxonomy" id="1120964"/>
    <lineage>
        <taxon>Bacteria</taxon>
        <taxon>Pseudomonadati</taxon>
        <taxon>Bacteroidota</taxon>
        <taxon>Cytophagia</taxon>
        <taxon>Cytophagales</taxon>
        <taxon>Cyclobacteriaceae</taxon>
        <taxon>Algoriphagus</taxon>
    </lineage>
</organism>